<feature type="compositionally biased region" description="Basic and acidic residues" evidence="4">
    <location>
        <begin position="240"/>
        <end position="251"/>
    </location>
</feature>
<evidence type="ECO:0000256" key="3">
    <source>
        <dbReference type="RuleBase" id="RU367086"/>
    </source>
</evidence>
<protein>
    <recommendedName>
        <fullName evidence="3">Ribosome production factor 2 homolog</fullName>
    </recommendedName>
    <alternativeName>
        <fullName evidence="3">Ribosome biogenesis protein RPF2 homolog</fullName>
    </alternativeName>
</protein>
<dbReference type="InterPro" id="IPR039770">
    <property type="entry name" value="Rpf2"/>
</dbReference>
<feature type="region of interest" description="Disordered" evidence="4">
    <location>
        <begin position="206"/>
        <end position="251"/>
    </location>
</feature>
<sequence length="251" mass="28861">LANREPKIYENDKHTLVYSVKIGFFLSKMSLLSPNNIVIGRLHDHEILDMNELGIERYVSLKSMATVLWRETLGIILHYTHCKIDLFRGPKVSRVNVSGIEHIIHFIMPSSEKLLMRVLTKPTDDSTPSEAAPQVDFVIRRRKMPSEDKWKCAMRVPAEVRRKKDKATKNTSMDLYGNRVGQIHLQREIALDEMRPGMSMRTALTGHAKRGFERQQNSSDKLGVKRIKKRKMDDGGEGLEEPKSVKRQKAE</sequence>
<comment type="similarity">
    <text evidence="3">Belongs to the RPF2 family.</text>
</comment>
<proteinExistence type="inferred from homology"/>
<accession>A0A0R3SPF8</accession>
<dbReference type="GO" id="GO:0019843">
    <property type="term" value="F:rRNA binding"/>
    <property type="evidence" value="ECO:0007669"/>
    <property type="project" value="UniProtKB-UniRule"/>
</dbReference>
<dbReference type="AlphaFoldDB" id="A0A0R3SPF8"/>
<dbReference type="GO" id="GO:0005730">
    <property type="term" value="C:nucleolus"/>
    <property type="evidence" value="ECO:0007669"/>
    <property type="project" value="UniProtKB-SubCell"/>
</dbReference>
<name>A0A0R3SPF8_HYMDI</name>
<dbReference type="GO" id="GO:0000463">
    <property type="term" value="P:maturation of LSU-rRNA from tricistronic rRNA transcript (SSU-rRNA, 5.8S rRNA, LSU-rRNA)"/>
    <property type="evidence" value="ECO:0007669"/>
    <property type="project" value="TreeGrafter"/>
</dbReference>
<comment type="subcellular location">
    <subcellularLocation>
        <location evidence="1 3">Nucleus</location>
        <location evidence="1 3">Nucleolus</location>
    </subcellularLocation>
</comment>
<dbReference type="PANTHER" id="PTHR12728">
    <property type="entry name" value="BRIX DOMAIN CONTAINING PROTEIN"/>
    <property type="match status" value="1"/>
</dbReference>
<evidence type="ECO:0000313" key="5">
    <source>
        <dbReference type="WBParaSite" id="HDID_0000684601-mRNA-1"/>
    </source>
</evidence>
<dbReference type="PANTHER" id="PTHR12728:SF0">
    <property type="entry name" value="RIBOSOME PRODUCTION FACTOR 2 HOMOLOG"/>
    <property type="match status" value="1"/>
</dbReference>
<organism evidence="5">
    <name type="scientific">Hymenolepis diminuta</name>
    <name type="common">Rat tapeworm</name>
    <dbReference type="NCBI Taxonomy" id="6216"/>
    <lineage>
        <taxon>Eukaryota</taxon>
        <taxon>Metazoa</taxon>
        <taxon>Spiralia</taxon>
        <taxon>Lophotrochozoa</taxon>
        <taxon>Platyhelminthes</taxon>
        <taxon>Cestoda</taxon>
        <taxon>Eucestoda</taxon>
        <taxon>Cyclophyllidea</taxon>
        <taxon>Hymenolepididae</taxon>
        <taxon>Hymenolepis</taxon>
    </lineage>
</organism>
<dbReference type="GO" id="GO:0000027">
    <property type="term" value="P:ribosomal large subunit assembly"/>
    <property type="evidence" value="ECO:0007669"/>
    <property type="project" value="InterPro"/>
</dbReference>
<keyword evidence="2 3" id="KW-0539">Nucleus</keyword>
<evidence type="ECO:0000256" key="4">
    <source>
        <dbReference type="SAM" id="MobiDB-lite"/>
    </source>
</evidence>
<reference evidence="5" key="1">
    <citation type="submission" date="2017-02" db="UniProtKB">
        <authorList>
            <consortium name="WormBaseParasite"/>
        </authorList>
    </citation>
    <scope>IDENTIFICATION</scope>
</reference>
<dbReference type="STRING" id="6216.A0A0R3SPF8"/>
<dbReference type="WBParaSite" id="HDID_0000684601-mRNA-1">
    <property type="protein sequence ID" value="HDID_0000684601-mRNA-1"/>
    <property type="gene ID" value="HDID_0000684601"/>
</dbReference>
<evidence type="ECO:0000256" key="2">
    <source>
        <dbReference type="ARBA" id="ARBA00023242"/>
    </source>
</evidence>
<evidence type="ECO:0000256" key="1">
    <source>
        <dbReference type="ARBA" id="ARBA00004604"/>
    </source>
</evidence>